<dbReference type="KEGG" id="nfi:NFIA_028070"/>
<feature type="compositionally biased region" description="Basic and acidic residues" evidence="1">
    <location>
        <begin position="68"/>
        <end position="79"/>
    </location>
</feature>
<feature type="compositionally biased region" description="Basic and acidic residues" evidence="1">
    <location>
        <begin position="85"/>
        <end position="94"/>
    </location>
</feature>
<organism evidence="2 3">
    <name type="scientific">Neosartorya fischeri (strain ATCC 1020 / DSM 3700 / CBS 544.65 / FGSC A1164 / JCM 1740 / NRRL 181 / WB 181)</name>
    <name type="common">Aspergillus fischerianus</name>
    <dbReference type="NCBI Taxonomy" id="331117"/>
    <lineage>
        <taxon>Eukaryota</taxon>
        <taxon>Fungi</taxon>
        <taxon>Dikarya</taxon>
        <taxon>Ascomycota</taxon>
        <taxon>Pezizomycotina</taxon>
        <taxon>Eurotiomycetes</taxon>
        <taxon>Eurotiomycetidae</taxon>
        <taxon>Eurotiales</taxon>
        <taxon>Aspergillaceae</taxon>
        <taxon>Aspergillus</taxon>
        <taxon>Aspergillus subgen. Fumigati</taxon>
    </lineage>
</organism>
<keyword evidence="3" id="KW-1185">Reference proteome</keyword>
<dbReference type="Proteomes" id="UP000006702">
    <property type="component" value="Unassembled WGS sequence"/>
</dbReference>
<gene>
    <name evidence="2" type="ORF">NFIA_028070</name>
</gene>
<dbReference type="AlphaFoldDB" id="A1DD23"/>
<evidence type="ECO:0000256" key="1">
    <source>
        <dbReference type="SAM" id="MobiDB-lite"/>
    </source>
</evidence>
<evidence type="ECO:0000313" key="2">
    <source>
        <dbReference type="EMBL" id="EAW19733.1"/>
    </source>
</evidence>
<accession>A1DD23</accession>
<dbReference type="OrthoDB" id="10449170at2759"/>
<evidence type="ECO:0000313" key="3">
    <source>
        <dbReference type="Proteomes" id="UP000006702"/>
    </source>
</evidence>
<reference evidence="3" key="1">
    <citation type="journal article" date="2008" name="PLoS Genet.">
        <title>Genomic islands in the pathogenic filamentous fungus Aspergillus fumigatus.</title>
        <authorList>
            <person name="Fedorova N.D."/>
            <person name="Khaldi N."/>
            <person name="Joardar V.S."/>
            <person name="Maiti R."/>
            <person name="Amedeo P."/>
            <person name="Anderson M.J."/>
            <person name="Crabtree J."/>
            <person name="Silva J.C."/>
            <person name="Badger J.H."/>
            <person name="Albarraq A."/>
            <person name="Angiuoli S."/>
            <person name="Bussey H."/>
            <person name="Bowyer P."/>
            <person name="Cotty P.J."/>
            <person name="Dyer P.S."/>
            <person name="Egan A."/>
            <person name="Galens K."/>
            <person name="Fraser-Liggett C.M."/>
            <person name="Haas B.J."/>
            <person name="Inman J.M."/>
            <person name="Kent R."/>
            <person name="Lemieux S."/>
            <person name="Malavazi I."/>
            <person name="Orvis J."/>
            <person name="Roemer T."/>
            <person name="Ronning C.M."/>
            <person name="Sundaram J.P."/>
            <person name="Sutton G."/>
            <person name="Turner G."/>
            <person name="Venter J.C."/>
            <person name="White O.R."/>
            <person name="Whitty B.R."/>
            <person name="Youngman P."/>
            <person name="Wolfe K.H."/>
            <person name="Goldman G.H."/>
            <person name="Wortman J.R."/>
            <person name="Jiang B."/>
            <person name="Denning D.W."/>
            <person name="Nierman W.C."/>
        </authorList>
    </citation>
    <scope>NUCLEOTIDE SEQUENCE [LARGE SCALE GENOMIC DNA]</scope>
    <source>
        <strain evidence="3">ATCC 1020 / DSM 3700 / CBS 544.65 / FGSC A1164 / JCM 1740 / NRRL 181 / WB 181</strain>
    </source>
</reference>
<name>A1DD23_NEOFI</name>
<dbReference type="RefSeq" id="XP_001261630.1">
    <property type="nucleotide sequence ID" value="XM_001261629.1"/>
</dbReference>
<dbReference type="HOGENOM" id="CLU_1993219_0_0_1"/>
<protein>
    <submittedName>
        <fullName evidence="2">Uncharacterized protein</fullName>
    </submittedName>
</protein>
<dbReference type="GeneID" id="4588201"/>
<sequence>MRAASLSPNLAKLSPGIARRKLAARLTRAMSRSANGARMRLKMARGAFSLSSTTVLPTVPISATMPNCDKRGQPAHELTDDMNEKEDGAREGKDDRLALLPIQLLGHLDERFQVLHRICDHEDGE</sequence>
<proteinExistence type="predicted"/>
<dbReference type="VEuPathDB" id="FungiDB:NFIA_028070"/>
<feature type="region of interest" description="Disordered" evidence="1">
    <location>
        <begin position="60"/>
        <end position="94"/>
    </location>
</feature>
<dbReference type="EMBL" id="DS027695">
    <property type="protein sequence ID" value="EAW19733.1"/>
    <property type="molecule type" value="Genomic_DNA"/>
</dbReference>
<dbReference type="OMA" id="HRICDHE"/>